<evidence type="ECO:0000313" key="6">
    <source>
        <dbReference type="Proteomes" id="UP001145799"/>
    </source>
</evidence>
<protein>
    <submittedName>
        <fullName evidence="4">AMP-binding protein</fullName>
    </submittedName>
</protein>
<dbReference type="GO" id="GO:0031956">
    <property type="term" value="F:medium-chain fatty acid-CoA ligase activity"/>
    <property type="evidence" value="ECO:0007669"/>
    <property type="project" value="TreeGrafter"/>
</dbReference>
<dbReference type="PANTHER" id="PTHR43201">
    <property type="entry name" value="ACYL-COA SYNTHETASE"/>
    <property type="match status" value="1"/>
</dbReference>
<dbReference type="InterPro" id="IPR000873">
    <property type="entry name" value="AMP-dep_synth/lig_dom"/>
</dbReference>
<reference evidence="4" key="1">
    <citation type="submission" date="2022-12" db="EMBL/GenBank/DDBJ databases">
        <title>Gycomyces niveus sp.nov., a novel actinomycete isolated from soil in Shouguang.</title>
        <authorList>
            <person name="Yang X."/>
        </authorList>
    </citation>
    <scope>NUCLEOTIDE SEQUENCE</scope>
    <source>
        <strain evidence="4">DSM 44724</strain>
    </source>
</reference>
<comment type="similarity">
    <text evidence="1">Belongs to the ATP-dependent AMP-binding enzyme family.</text>
</comment>
<name>A0A9X3SUX5_9ACTN</name>
<dbReference type="EMBL" id="JAPZVQ010000007">
    <property type="protein sequence ID" value="MDA1386040.1"/>
    <property type="molecule type" value="Genomic_DNA"/>
</dbReference>
<dbReference type="EMBL" id="JAVDYD010000001">
    <property type="protein sequence ID" value="MDR7340802.1"/>
    <property type="molecule type" value="Genomic_DNA"/>
</dbReference>
<dbReference type="RefSeq" id="WP_270122506.1">
    <property type="nucleotide sequence ID" value="NZ_BAAAOM010000001.1"/>
</dbReference>
<comment type="caution">
    <text evidence="4">The sequence shown here is derived from an EMBL/GenBank/DDBJ whole genome shotgun (WGS) entry which is preliminary data.</text>
</comment>
<gene>
    <name evidence="5" type="ORF">J2S69_004521</name>
    <name evidence="4" type="ORF">O2L01_13690</name>
</gene>
<dbReference type="Gene3D" id="3.40.50.12780">
    <property type="entry name" value="N-terminal domain of ligase-like"/>
    <property type="match status" value="1"/>
</dbReference>
<dbReference type="InterPro" id="IPR042099">
    <property type="entry name" value="ANL_N_sf"/>
</dbReference>
<dbReference type="GO" id="GO:0006631">
    <property type="term" value="P:fatty acid metabolic process"/>
    <property type="evidence" value="ECO:0007669"/>
    <property type="project" value="TreeGrafter"/>
</dbReference>
<evidence type="ECO:0000313" key="7">
    <source>
        <dbReference type="Proteomes" id="UP001183604"/>
    </source>
</evidence>
<dbReference type="Proteomes" id="UP001183604">
    <property type="component" value="Unassembled WGS sequence"/>
</dbReference>
<keyword evidence="7" id="KW-1185">Reference proteome</keyword>
<feature type="domain" description="AMP-dependent synthetase/ligase" evidence="3">
    <location>
        <begin position="95"/>
        <end position="254"/>
    </location>
</feature>
<evidence type="ECO:0000256" key="1">
    <source>
        <dbReference type="ARBA" id="ARBA00006432"/>
    </source>
</evidence>
<sequence length="427" mass="45903">MTTPNLLAGLSSSHARVNGRNVPDLTADFRRSPALCEPGDLRGRVVAIEEPDAASIIGMMSAVWERGAVPLLAGASGHETPWHSNTPGSQLVPDAVSSEWDLPPACALVQATSGSSGTPQLAMRSHESFYWESFAYTAAWGPGSHPLVHCVRLEHSLGIGITLSALLAGRDVFHEPPIRADRLSGFDDRIGVLAGTPATLRILNAALSARELRVDTVFCGAGNLDPKLRSMLEQRWGTEIVLGFGSTETGGALAGTRGIGAPALGAELSEVPPTGAEPFQLKVRFPHEVLGYVGKSGSTHLWEFPDLVRRGDDGQLEHVARITRTMRTRDRTQALAHLAETLKSMDRDWRLLEPSGDDTWAPCLLLEGEPLSKTDVDRIQDTGGPAISGTAIRSMLRFPRNEVGKVELAKLLSANNDPHLPSTLERR</sequence>
<dbReference type="Proteomes" id="UP001145799">
    <property type="component" value="Unassembled WGS sequence"/>
</dbReference>
<organism evidence="4 6">
    <name type="scientific">Glycomyces lechevalierae</name>
    <dbReference type="NCBI Taxonomy" id="256034"/>
    <lineage>
        <taxon>Bacteria</taxon>
        <taxon>Bacillati</taxon>
        <taxon>Actinomycetota</taxon>
        <taxon>Actinomycetes</taxon>
        <taxon>Glycomycetales</taxon>
        <taxon>Glycomycetaceae</taxon>
        <taxon>Glycomyces</taxon>
    </lineage>
</organism>
<reference evidence="5 7" key="2">
    <citation type="submission" date="2023-07" db="EMBL/GenBank/DDBJ databases">
        <title>Sequencing the genomes of 1000 actinobacteria strains.</title>
        <authorList>
            <person name="Klenk H.-P."/>
        </authorList>
    </citation>
    <scope>NUCLEOTIDE SEQUENCE [LARGE SCALE GENOMIC DNA]</scope>
    <source>
        <strain evidence="5 7">DSM 44724</strain>
    </source>
</reference>
<dbReference type="PANTHER" id="PTHR43201:SF5">
    <property type="entry name" value="MEDIUM-CHAIN ACYL-COA LIGASE ACSF2, MITOCHONDRIAL"/>
    <property type="match status" value="1"/>
</dbReference>
<accession>A0A9X3SUX5</accession>
<dbReference type="AlphaFoldDB" id="A0A9X3SUX5"/>
<evidence type="ECO:0000313" key="4">
    <source>
        <dbReference type="EMBL" id="MDA1386040.1"/>
    </source>
</evidence>
<evidence type="ECO:0000256" key="2">
    <source>
        <dbReference type="ARBA" id="ARBA00022598"/>
    </source>
</evidence>
<dbReference type="SUPFAM" id="SSF56801">
    <property type="entry name" value="Acetyl-CoA synthetase-like"/>
    <property type="match status" value="1"/>
</dbReference>
<dbReference type="Pfam" id="PF00501">
    <property type="entry name" value="AMP-binding"/>
    <property type="match status" value="1"/>
</dbReference>
<evidence type="ECO:0000313" key="5">
    <source>
        <dbReference type="EMBL" id="MDR7340802.1"/>
    </source>
</evidence>
<evidence type="ECO:0000259" key="3">
    <source>
        <dbReference type="Pfam" id="PF00501"/>
    </source>
</evidence>
<proteinExistence type="inferred from homology"/>
<keyword evidence="2" id="KW-0436">Ligase</keyword>